<dbReference type="InterPro" id="IPR018890">
    <property type="entry name" value="FAM171"/>
</dbReference>
<dbReference type="Pfam" id="PF20771">
    <property type="entry name" value="FAM171A1-2-B_C"/>
    <property type="match status" value="1"/>
</dbReference>
<sequence>MLKVQLNDIISHQYLSQAVVEVFGNYRKANSTMTKSNGAVLIKVPYNHSFIDLKKGKRTQSNDTSLDSRVHMNEHHSSRKLEREKTFIKSMHQPKILYLEDLDLNSSKSGTTVYSPEDPALSHVLDGGSGVIMEHPGEESPGRKSTVEDFEANTSPTRKRGRPPLAKRDGKTKIWKKPEESPLIPIN</sequence>
<evidence type="ECO:0000256" key="1">
    <source>
        <dbReference type="SAM" id="MobiDB-lite"/>
    </source>
</evidence>
<feature type="compositionally biased region" description="Basic and acidic residues" evidence="1">
    <location>
        <begin position="135"/>
        <end position="147"/>
    </location>
</feature>
<dbReference type="PANTHER" id="PTHR31626:SF2">
    <property type="entry name" value="PROTEIN FAM171B"/>
    <property type="match status" value="1"/>
</dbReference>
<feature type="domain" description="FAM171 C-terminal" evidence="2">
    <location>
        <begin position="48"/>
        <end position="184"/>
    </location>
</feature>
<feature type="compositionally biased region" description="Basic and acidic residues" evidence="1">
    <location>
        <begin position="166"/>
        <end position="180"/>
    </location>
</feature>
<dbReference type="InParanoid" id="G5BS78"/>
<dbReference type="AlphaFoldDB" id="G5BS78"/>
<dbReference type="InterPro" id="IPR049175">
    <property type="entry name" value="FAM171_C"/>
</dbReference>
<evidence type="ECO:0000313" key="3">
    <source>
        <dbReference type="EMBL" id="EHB12139.1"/>
    </source>
</evidence>
<protein>
    <submittedName>
        <fullName evidence="3">Protein FAM171B</fullName>
    </submittedName>
</protein>
<gene>
    <name evidence="3" type="ORF">GW7_07457</name>
</gene>
<evidence type="ECO:0000259" key="2">
    <source>
        <dbReference type="Pfam" id="PF20771"/>
    </source>
</evidence>
<dbReference type="EMBL" id="JH171603">
    <property type="protein sequence ID" value="EHB12139.1"/>
    <property type="molecule type" value="Genomic_DNA"/>
</dbReference>
<dbReference type="Proteomes" id="UP000006813">
    <property type="component" value="Unassembled WGS sequence"/>
</dbReference>
<reference evidence="3 4" key="1">
    <citation type="journal article" date="2011" name="Nature">
        <title>Genome sequencing reveals insights into physiology and longevity of the naked mole rat.</title>
        <authorList>
            <person name="Kim E.B."/>
            <person name="Fang X."/>
            <person name="Fushan A.A."/>
            <person name="Huang Z."/>
            <person name="Lobanov A.V."/>
            <person name="Han L."/>
            <person name="Marino S.M."/>
            <person name="Sun X."/>
            <person name="Turanov A.A."/>
            <person name="Yang P."/>
            <person name="Yim S.H."/>
            <person name="Zhao X."/>
            <person name="Kasaikina M.V."/>
            <person name="Stoletzki N."/>
            <person name="Peng C."/>
            <person name="Polak P."/>
            <person name="Xiong Z."/>
            <person name="Kiezun A."/>
            <person name="Zhu Y."/>
            <person name="Chen Y."/>
            <person name="Kryukov G.V."/>
            <person name="Zhang Q."/>
            <person name="Peshkin L."/>
            <person name="Yang L."/>
            <person name="Bronson R.T."/>
            <person name="Buffenstein R."/>
            <person name="Wang B."/>
            <person name="Han C."/>
            <person name="Li Q."/>
            <person name="Chen L."/>
            <person name="Zhao W."/>
            <person name="Sunyaev S.R."/>
            <person name="Park T.J."/>
            <person name="Zhang G."/>
            <person name="Wang J."/>
            <person name="Gladyshev V.N."/>
        </authorList>
    </citation>
    <scope>NUCLEOTIDE SEQUENCE [LARGE SCALE GENOMIC DNA]</scope>
</reference>
<feature type="region of interest" description="Disordered" evidence="1">
    <location>
        <begin position="135"/>
        <end position="187"/>
    </location>
</feature>
<evidence type="ECO:0000313" key="4">
    <source>
        <dbReference type="Proteomes" id="UP000006813"/>
    </source>
</evidence>
<accession>G5BS78</accession>
<organism evidence="3 4">
    <name type="scientific">Heterocephalus glaber</name>
    <name type="common">Naked mole rat</name>
    <dbReference type="NCBI Taxonomy" id="10181"/>
    <lineage>
        <taxon>Eukaryota</taxon>
        <taxon>Metazoa</taxon>
        <taxon>Chordata</taxon>
        <taxon>Craniata</taxon>
        <taxon>Vertebrata</taxon>
        <taxon>Euteleostomi</taxon>
        <taxon>Mammalia</taxon>
        <taxon>Eutheria</taxon>
        <taxon>Euarchontoglires</taxon>
        <taxon>Glires</taxon>
        <taxon>Rodentia</taxon>
        <taxon>Hystricomorpha</taxon>
        <taxon>Bathyergidae</taxon>
        <taxon>Heterocephalus</taxon>
    </lineage>
</organism>
<name>G5BS78_HETGA</name>
<dbReference type="PANTHER" id="PTHR31626">
    <property type="entry name" value="SUSHI DOMAIN-CONTAINING PROTEIN"/>
    <property type="match status" value="1"/>
</dbReference>
<proteinExistence type="predicted"/>